<gene>
    <name evidence="2" type="ordered locus">VS_3028</name>
</gene>
<dbReference type="HOGENOM" id="CLU_2025792_0_0_6"/>
<name>B7VMB5_VIBA3</name>
<proteinExistence type="predicted"/>
<evidence type="ECO:0008006" key="4">
    <source>
        <dbReference type="Google" id="ProtNLM"/>
    </source>
</evidence>
<sequence>MWSGRANMTDIEKVVTRTRNIEKLLRLQYHAEGEGLHELVTSCEERLPHDMVSKLRYIATCRNKVVNEHEAKLEDQHKFIMMCNDCEKELTPRSGRFIWRVAILLMMAMTLAAAGFYYANWDVLTLHLFSK</sequence>
<evidence type="ECO:0000313" key="3">
    <source>
        <dbReference type="Proteomes" id="UP000009100"/>
    </source>
</evidence>
<keyword evidence="1" id="KW-0472">Membrane</keyword>
<reference evidence="2 3" key="1">
    <citation type="submission" date="2009-02" db="EMBL/GenBank/DDBJ databases">
        <title>Vibrio splendidus str. LGP32 complete genome.</title>
        <authorList>
            <person name="Mazel D."/>
            <person name="Le Roux F."/>
        </authorList>
    </citation>
    <scope>NUCLEOTIDE SEQUENCE [LARGE SCALE GENOMIC DNA]</scope>
    <source>
        <strain evidence="2 3">LGP32</strain>
    </source>
</reference>
<dbReference type="EMBL" id="FM954972">
    <property type="protein sequence ID" value="CAV20306.1"/>
    <property type="molecule type" value="Genomic_DNA"/>
</dbReference>
<dbReference type="eggNOG" id="ENOG5033113">
    <property type="taxonomic scope" value="Bacteria"/>
</dbReference>
<keyword evidence="1" id="KW-0812">Transmembrane</keyword>
<feature type="transmembrane region" description="Helical" evidence="1">
    <location>
        <begin position="97"/>
        <end position="119"/>
    </location>
</feature>
<dbReference type="KEGG" id="vsp:VS_3028"/>
<protein>
    <recommendedName>
        <fullName evidence="4">DUF4145 domain-containing protein</fullName>
    </recommendedName>
</protein>
<dbReference type="Proteomes" id="UP000009100">
    <property type="component" value="Chromosome 1"/>
</dbReference>
<evidence type="ECO:0000313" key="2">
    <source>
        <dbReference type="EMBL" id="CAV20306.1"/>
    </source>
</evidence>
<accession>B7VMB5</accession>
<evidence type="ECO:0000256" key="1">
    <source>
        <dbReference type="SAM" id="Phobius"/>
    </source>
</evidence>
<dbReference type="AlphaFoldDB" id="B7VMB5"/>
<organism evidence="2 3">
    <name type="scientific">Vibrio atlanticus (strain LGP32)</name>
    <name type="common">Vibrio splendidus (strain Mel32)</name>
    <dbReference type="NCBI Taxonomy" id="575788"/>
    <lineage>
        <taxon>Bacteria</taxon>
        <taxon>Pseudomonadati</taxon>
        <taxon>Pseudomonadota</taxon>
        <taxon>Gammaproteobacteria</taxon>
        <taxon>Vibrionales</taxon>
        <taxon>Vibrionaceae</taxon>
        <taxon>Vibrio</taxon>
    </lineage>
</organism>
<keyword evidence="1" id="KW-1133">Transmembrane helix</keyword>